<reference evidence="3" key="1">
    <citation type="submission" date="2023-07" db="EMBL/GenBank/DDBJ databases">
        <title>Whole genome shotgun sequence of Streptomyces cacaoi subsp. asoensis NBRC 13813.</title>
        <authorList>
            <person name="Komaki H."/>
            <person name="Tamura T."/>
        </authorList>
    </citation>
    <scope>NUCLEOTIDE SEQUENCE [LARGE SCALE GENOMIC DNA]</scope>
    <source>
        <strain evidence="3">NBRC 13813</strain>
    </source>
</reference>
<dbReference type="EMBL" id="BNEB01000002">
    <property type="protein sequence ID" value="GHI59384.1"/>
    <property type="molecule type" value="Genomic_DNA"/>
</dbReference>
<evidence type="ECO:0000313" key="2">
    <source>
        <dbReference type="EMBL" id="GHI59384.1"/>
    </source>
</evidence>
<organism evidence="2 3">
    <name type="scientific">Streptomyces asoensis</name>
    <dbReference type="NCBI Taxonomy" id="249586"/>
    <lineage>
        <taxon>Bacteria</taxon>
        <taxon>Bacillati</taxon>
        <taxon>Actinomycetota</taxon>
        <taxon>Actinomycetes</taxon>
        <taxon>Kitasatosporales</taxon>
        <taxon>Streptomycetaceae</taxon>
        <taxon>Streptomyces</taxon>
    </lineage>
</organism>
<comment type="caution">
    <text evidence="2">The sequence shown here is derived from an EMBL/GenBank/DDBJ whole genome shotgun (WGS) entry which is preliminary data.</text>
</comment>
<gene>
    <name evidence="2" type="ORF">Saso_10340</name>
</gene>
<feature type="region of interest" description="Disordered" evidence="1">
    <location>
        <begin position="1"/>
        <end position="27"/>
    </location>
</feature>
<keyword evidence="3" id="KW-1185">Reference proteome</keyword>
<proteinExistence type="predicted"/>
<evidence type="ECO:0000313" key="3">
    <source>
        <dbReference type="Proteomes" id="UP000649259"/>
    </source>
</evidence>
<evidence type="ECO:0000256" key="1">
    <source>
        <dbReference type="SAM" id="MobiDB-lite"/>
    </source>
</evidence>
<name>A0ABQ3RU46_9ACTN</name>
<dbReference type="Proteomes" id="UP000649259">
    <property type="component" value="Unassembled WGS sequence"/>
</dbReference>
<protein>
    <submittedName>
        <fullName evidence="2">Uncharacterized protein</fullName>
    </submittedName>
</protein>
<feature type="compositionally biased region" description="Basic and acidic residues" evidence="1">
    <location>
        <begin position="1"/>
        <end position="16"/>
    </location>
</feature>
<accession>A0ABQ3RU46</accession>
<sequence>MPLARPVDEAMSDRPSRRSPPASNRSIAAARSTDWMFRAIAVLPPSPSAVHGRQLPPSFGNVEHYRSMSTFR</sequence>
<feature type="region of interest" description="Disordered" evidence="1">
    <location>
        <begin position="48"/>
        <end position="72"/>
    </location>
</feature>